<evidence type="ECO:0000259" key="7">
    <source>
        <dbReference type="Pfam" id="PF08479"/>
    </source>
</evidence>
<keyword evidence="1" id="KW-1134">Transmembrane beta strand</keyword>
<dbReference type="GO" id="GO:0046819">
    <property type="term" value="P:protein secretion by the type V secretion system"/>
    <property type="evidence" value="ECO:0007669"/>
    <property type="project" value="TreeGrafter"/>
</dbReference>
<reference evidence="8 9" key="1">
    <citation type="journal article" date="2017" name="Elife">
        <title>Extensive horizontal gene transfer in cheese-associated bacteria.</title>
        <authorList>
            <person name="Bonham K.S."/>
            <person name="Wolfe B.E."/>
            <person name="Dutton R.J."/>
        </authorList>
    </citation>
    <scope>NUCLEOTIDE SEQUENCE [LARGE SCALE GENOMIC DNA]</scope>
    <source>
        <strain evidence="8 9">JB196</strain>
    </source>
</reference>
<comment type="caution">
    <text evidence="8">The sequence shown here is derived from an EMBL/GenBank/DDBJ whole genome shotgun (WGS) entry which is preliminary data.</text>
</comment>
<feature type="region of interest" description="Disordered" evidence="4">
    <location>
        <begin position="28"/>
        <end position="47"/>
    </location>
</feature>
<keyword evidence="1" id="KW-0472">Membrane</keyword>
<evidence type="ECO:0000256" key="5">
    <source>
        <dbReference type="SAM" id="SignalP"/>
    </source>
</evidence>
<dbReference type="GO" id="GO:0098046">
    <property type="term" value="C:type V protein secretion system complex"/>
    <property type="evidence" value="ECO:0007669"/>
    <property type="project" value="TreeGrafter"/>
</dbReference>
<dbReference type="InterPro" id="IPR013686">
    <property type="entry name" value="Polypept-transport_assoc_ShlB"/>
</dbReference>
<dbReference type="GeneID" id="303190761"/>
<keyword evidence="9" id="KW-1185">Reference proteome</keyword>
<dbReference type="Proteomes" id="UP000252479">
    <property type="component" value="Unassembled WGS sequence"/>
</dbReference>
<keyword evidence="5" id="KW-0732">Signal</keyword>
<evidence type="ECO:0000256" key="1">
    <source>
        <dbReference type="ARBA" id="ARBA00022452"/>
    </source>
</evidence>
<feature type="domain" description="Polypeptide-transport-associated ShlB-type" evidence="7">
    <location>
        <begin position="58"/>
        <end position="131"/>
    </location>
</feature>
<name>A0A368LFX4_9VIBR</name>
<dbReference type="InterPro" id="IPR005565">
    <property type="entry name" value="Hemolysn_activator_HlyB_C"/>
</dbReference>
<dbReference type="InterPro" id="IPR051544">
    <property type="entry name" value="TPS_OM_transporter"/>
</dbReference>
<evidence type="ECO:0000313" key="9">
    <source>
        <dbReference type="Proteomes" id="UP000252479"/>
    </source>
</evidence>
<keyword evidence="2" id="KW-0812">Transmembrane</keyword>
<dbReference type="Pfam" id="PF08479">
    <property type="entry name" value="POTRA_2"/>
    <property type="match status" value="1"/>
</dbReference>
<dbReference type="RefSeq" id="WP_086959352.1">
    <property type="nucleotide sequence ID" value="NZ_FUKS01000010.1"/>
</dbReference>
<dbReference type="EMBL" id="QPGL01000005">
    <property type="protein sequence ID" value="RCS68345.1"/>
    <property type="molecule type" value="Genomic_DNA"/>
</dbReference>
<protein>
    <submittedName>
        <fullName evidence="8">ShlB/FhaC/HecB family hemolysin secretion/activation protein</fullName>
    </submittedName>
</protein>
<feature type="signal peptide" evidence="5">
    <location>
        <begin position="1"/>
        <end position="20"/>
    </location>
</feature>
<accession>A0A368LFX4</accession>
<evidence type="ECO:0000256" key="2">
    <source>
        <dbReference type="ARBA" id="ARBA00022692"/>
    </source>
</evidence>
<feature type="chain" id="PRO_5016885507" evidence="5">
    <location>
        <begin position="21"/>
        <end position="557"/>
    </location>
</feature>
<dbReference type="Pfam" id="PF03865">
    <property type="entry name" value="ShlB"/>
    <property type="match status" value="1"/>
</dbReference>
<sequence>MKKIIMTVWAASLYTSFSYAKLPPLITEPQEPPPTLSESQPPDLRGPADVLESNQGYISHVHFRGGTVISDEELSSIAQPLIDTHYSIEMAKRVIGKINALYEKKGYPLSYASIAADGFHQGRLTITLIEGYVVRAEVIVDQANIQYKVNRVLKPILQEKPLTQNSLEKAILLLREIPGYRFQLALPKPKTLSGATSIRIEEVERKWIEPDLSYSYQKEGDNDLYATVTVNSLNSWIEKVSLSGLIPVDSERDTEYYAISMDHAWYDPLGIKGQLNFSRYKDNSETRLPLLGVELDVDQSKVRDRYSYSVMAPLILTTARQWKVRAKIYHTEEQNDYDVTYQDLTLDNIEQTTNYSAFSLYTNFLTSIPDFYWFSTLEVRQGVDLGANKSELSNNQGTRDFEEGDLNFTAWIVNMAVGYDMVGDVQLQVKGNGFYSDDDLVSAERVSYGGRFYGRGYPEGQAEGDVGYGAEVMLSRSFHYDLMIIDQFKPYVVADTAYTKFNSLAIEHNLSSYALGLEVSYKDAIKVAFEYAVPLDDVNIDTGRKSELYNISASWNF</sequence>
<evidence type="ECO:0000259" key="6">
    <source>
        <dbReference type="Pfam" id="PF03865"/>
    </source>
</evidence>
<dbReference type="Gene3D" id="3.10.20.310">
    <property type="entry name" value="membrane protein fhac"/>
    <property type="match status" value="1"/>
</dbReference>
<gene>
    <name evidence="8" type="ORF">CIK83_17715</name>
</gene>
<dbReference type="PANTHER" id="PTHR34597">
    <property type="entry name" value="SLR1661 PROTEIN"/>
    <property type="match status" value="1"/>
</dbReference>
<evidence type="ECO:0000313" key="8">
    <source>
        <dbReference type="EMBL" id="RCS68345.1"/>
    </source>
</evidence>
<evidence type="ECO:0000256" key="4">
    <source>
        <dbReference type="SAM" id="MobiDB-lite"/>
    </source>
</evidence>
<dbReference type="PANTHER" id="PTHR34597:SF3">
    <property type="entry name" value="OUTER MEMBRANE TRANSPORTER CDIB"/>
    <property type="match status" value="1"/>
</dbReference>
<keyword evidence="3" id="KW-0998">Cell outer membrane</keyword>
<proteinExistence type="predicted"/>
<dbReference type="GO" id="GO:0008320">
    <property type="term" value="F:protein transmembrane transporter activity"/>
    <property type="evidence" value="ECO:0007669"/>
    <property type="project" value="TreeGrafter"/>
</dbReference>
<feature type="domain" description="Haemolysin activator HlyB C-terminal" evidence="6">
    <location>
        <begin position="218"/>
        <end position="518"/>
    </location>
</feature>
<dbReference type="Gene3D" id="2.40.160.50">
    <property type="entry name" value="membrane protein fhac: a member of the omp85/tpsb transporter family"/>
    <property type="match status" value="1"/>
</dbReference>
<evidence type="ECO:0000256" key="3">
    <source>
        <dbReference type="ARBA" id="ARBA00023237"/>
    </source>
</evidence>
<dbReference type="AlphaFoldDB" id="A0A368LFX4"/>
<organism evidence="8 9">
    <name type="scientific">Vibrio casei</name>
    <dbReference type="NCBI Taxonomy" id="673372"/>
    <lineage>
        <taxon>Bacteria</taxon>
        <taxon>Pseudomonadati</taxon>
        <taxon>Pseudomonadota</taxon>
        <taxon>Gammaproteobacteria</taxon>
        <taxon>Vibrionales</taxon>
        <taxon>Vibrionaceae</taxon>
        <taxon>Vibrio</taxon>
    </lineage>
</organism>